<dbReference type="SUPFAM" id="SSF82199">
    <property type="entry name" value="SET domain"/>
    <property type="match status" value="1"/>
</dbReference>
<dbReference type="GO" id="GO:0008276">
    <property type="term" value="F:protein methyltransferase activity"/>
    <property type="evidence" value="ECO:0007669"/>
    <property type="project" value="UniProtKB-ARBA"/>
</dbReference>
<dbReference type="EMBL" id="AJVK01012426">
    <property type="status" value="NOT_ANNOTATED_CDS"/>
    <property type="molecule type" value="Genomic_DNA"/>
</dbReference>
<dbReference type="InterPro" id="IPR053010">
    <property type="entry name" value="SET_SmydA-8"/>
</dbReference>
<feature type="region of interest" description="Disordered" evidence="1">
    <location>
        <begin position="1"/>
        <end position="42"/>
    </location>
</feature>
<evidence type="ECO:0000313" key="2">
    <source>
        <dbReference type="EnsemblMetazoa" id="PPAI003491-PA"/>
    </source>
</evidence>
<dbReference type="InterPro" id="IPR001214">
    <property type="entry name" value="SET_dom"/>
</dbReference>
<keyword evidence="3" id="KW-1185">Reference proteome</keyword>
<dbReference type="PANTHER" id="PTHR46455:SF5">
    <property type="entry name" value="SET AND MYND DOMAIN CONTAINING, ARTHROPOD-SPECIFIC, MEMBER 4, ISOFORM A"/>
    <property type="match status" value="1"/>
</dbReference>
<name>A0A1B0D7G8_PHLPP</name>
<reference evidence="2" key="1">
    <citation type="submission" date="2022-08" db="UniProtKB">
        <authorList>
            <consortium name="EnsemblMetazoa"/>
        </authorList>
    </citation>
    <scope>IDENTIFICATION</scope>
    <source>
        <strain evidence="2">Israel</strain>
    </source>
</reference>
<sequence length="534" mass="60872">KHHKHHHHDKNNNNASTSGDSGTEISSIGSWESSSDSDKKNNNANLPYSVAFSATMGRYLVAARDLKPGDIIIQDHVLTIGPAVDSGMVCLGCYTPISTRSPKCLGCGWPLCSAKCPGYREKFGHSRTECSLLREKRVADVLEKCPGKAEMKQIYECILPLRCLLLRDTDPKRWSILMGMESHNTVRRKLPTLWNRNQEVIVNRLINDWGMKQFSEEEIHTICGIIEVNCFEVGHNESRARALYPSAFLLAHDCRPNTTHTDDPITHELHIRATTPISRGETITLTYAYTLQGTLKRREHLQEGKFFWCCCQRCIDPTEFETFSSALACPKCARGVILATEPLNQTAPWKCRDCGYLVSAKSMNILVDRIFEELESLDVNNIENLEEFLEKYRNVLHPNHYLSISAKYSLCQLYGKFEGYLIRDLSAKDLKVKETYCRDVLRVVDQLEPGMSRLRGVIMYELHAPIMIQATRAYENKEINAEELRKRLMEVYHLLKDSEAILAIEPEGSQEQTMAWAAKFALQRLKKSLTKINK</sequence>
<dbReference type="GO" id="GO:0008170">
    <property type="term" value="F:N-methyltransferase activity"/>
    <property type="evidence" value="ECO:0007669"/>
    <property type="project" value="UniProtKB-ARBA"/>
</dbReference>
<dbReference type="GO" id="GO:0008757">
    <property type="term" value="F:S-adenosylmethionine-dependent methyltransferase activity"/>
    <property type="evidence" value="ECO:0007669"/>
    <property type="project" value="UniProtKB-ARBA"/>
</dbReference>
<dbReference type="Gene3D" id="2.170.270.10">
    <property type="entry name" value="SET domain"/>
    <property type="match status" value="1"/>
</dbReference>
<dbReference type="Gene3D" id="1.10.220.160">
    <property type="match status" value="1"/>
</dbReference>
<dbReference type="EnsemblMetazoa" id="PPAI003491-RA">
    <property type="protein sequence ID" value="PPAI003491-PA"/>
    <property type="gene ID" value="PPAI003491"/>
</dbReference>
<accession>A0A1B0D7G8</accession>
<dbReference type="InterPro" id="IPR046341">
    <property type="entry name" value="SET_dom_sf"/>
</dbReference>
<dbReference type="PROSITE" id="PS50280">
    <property type="entry name" value="SET"/>
    <property type="match status" value="1"/>
</dbReference>
<evidence type="ECO:0000256" key="1">
    <source>
        <dbReference type="SAM" id="MobiDB-lite"/>
    </source>
</evidence>
<dbReference type="Pfam" id="PF00856">
    <property type="entry name" value="SET"/>
    <property type="match status" value="1"/>
</dbReference>
<dbReference type="CDD" id="cd20071">
    <property type="entry name" value="SET_SMYD"/>
    <property type="match status" value="1"/>
</dbReference>
<dbReference type="VEuPathDB" id="VectorBase:PPAPM1_008243"/>
<feature type="compositionally biased region" description="Low complexity" evidence="1">
    <location>
        <begin position="21"/>
        <end position="34"/>
    </location>
</feature>
<proteinExistence type="predicted"/>
<dbReference type="Proteomes" id="UP000092462">
    <property type="component" value="Unassembled WGS sequence"/>
</dbReference>
<evidence type="ECO:0000313" key="3">
    <source>
        <dbReference type="Proteomes" id="UP000092462"/>
    </source>
</evidence>
<dbReference type="AlphaFoldDB" id="A0A1B0D7G8"/>
<organism evidence="2 3">
    <name type="scientific">Phlebotomus papatasi</name>
    <name type="common">Sandfly</name>
    <dbReference type="NCBI Taxonomy" id="29031"/>
    <lineage>
        <taxon>Eukaryota</taxon>
        <taxon>Metazoa</taxon>
        <taxon>Ecdysozoa</taxon>
        <taxon>Arthropoda</taxon>
        <taxon>Hexapoda</taxon>
        <taxon>Insecta</taxon>
        <taxon>Pterygota</taxon>
        <taxon>Neoptera</taxon>
        <taxon>Endopterygota</taxon>
        <taxon>Diptera</taxon>
        <taxon>Nematocera</taxon>
        <taxon>Psychodoidea</taxon>
        <taxon>Psychodidae</taxon>
        <taxon>Phlebotomus</taxon>
        <taxon>Phlebotomus</taxon>
    </lineage>
</organism>
<dbReference type="Gene3D" id="6.10.140.2220">
    <property type="match status" value="1"/>
</dbReference>
<dbReference type="PANTHER" id="PTHR46455">
    <property type="entry name" value="SET AND MYND DOMAIN CONTAINING, ARTHROPOD-SPECIFIC, MEMBER 4, ISOFORM A"/>
    <property type="match status" value="1"/>
</dbReference>
<protein>
    <submittedName>
        <fullName evidence="2">Uncharacterized protein</fullName>
    </submittedName>
</protein>
<dbReference type="VEuPathDB" id="VectorBase:PPAI003491"/>